<evidence type="ECO:0000259" key="5">
    <source>
        <dbReference type="Pfam" id="PF00171"/>
    </source>
</evidence>
<dbReference type="InterPro" id="IPR016162">
    <property type="entry name" value="Ald_DH_N"/>
</dbReference>
<sequence length="477" mass="50506">MSNVTHHFIGGRRVAPLGAERFEVRSPFDGALVGTVPAAVPADIDLAVAAARKAFDNGPWPHMAPQERQLILKKFAELHAARANEIAALVSRENGTPISQAIGLQQGVAPQNQAYLEAAATFAWEERRPAFYKGETVWRREPLGVVAAIIPWNAPHQSALVKLFPALLAGCTVILKLAPETGLDGHLLGEMFNEAGLPEGVLSIVTAERETSEYLVKHPGVDKIAFTGSTAAGKRIASLAGESLKRVSLELGGKSASIIMPDADLAAAAAGTQFTSYFNNGQACIAHTRVLVQSGQHDRFVAALAEVVNAIKVGDPSDPATFQGPLVAKRQQERVWGYIDSGISAGATLAAGGLGMPAGMNQGSFVRPTLFSNVDNRMRIAQEEIFGPVVCVIPYDTVEQAIAIANDSPYGLAGGVWSSDPTAAIQVARQLKTGGIAVNGQWPDFRAPFGGYKQSGIGREFGAEGLSVYLEHKSIFL</sequence>
<dbReference type="PROSITE" id="PS00687">
    <property type="entry name" value="ALDEHYDE_DEHYDR_GLU"/>
    <property type="match status" value="1"/>
</dbReference>
<dbReference type="Proteomes" id="UP001139353">
    <property type="component" value="Unassembled WGS sequence"/>
</dbReference>
<dbReference type="InterPro" id="IPR016163">
    <property type="entry name" value="Ald_DH_C"/>
</dbReference>
<protein>
    <submittedName>
        <fullName evidence="6">Aldehyde dehydrogenase</fullName>
    </submittedName>
</protein>
<dbReference type="FunFam" id="3.40.309.10:FF:000012">
    <property type="entry name" value="Betaine aldehyde dehydrogenase"/>
    <property type="match status" value="1"/>
</dbReference>
<gene>
    <name evidence="6" type="ORF">LPC04_08070</name>
</gene>
<evidence type="ECO:0000256" key="2">
    <source>
        <dbReference type="ARBA" id="ARBA00023002"/>
    </source>
</evidence>
<dbReference type="FunFam" id="3.40.605.10:FF:000007">
    <property type="entry name" value="NAD/NADP-dependent betaine aldehyde dehydrogenase"/>
    <property type="match status" value="1"/>
</dbReference>
<dbReference type="Pfam" id="PF00171">
    <property type="entry name" value="Aldedh"/>
    <property type="match status" value="1"/>
</dbReference>
<dbReference type="PANTHER" id="PTHR42804:SF1">
    <property type="entry name" value="ALDEHYDE DEHYDROGENASE-RELATED"/>
    <property type="match status" value="1"/>
</dbReference>
<accession>A0A9X1YJ28</accession>
<dbReference type="InterPro" id="IPR029510">
    <property type="entry name" value="Ald_DH_CS_GLU"/>
</dbReference>
<name>A0A9X1YJ28_9BURK</name>
<evidence type="ECO:0000256" key="1">
    <source>
        <dbReference type="ARBA" id="ARBA00009986"/>
    </source>
</evidence>
<evidence type="ECO:0000313" key="6">
    <source>
        <dbReference type="EMBL" id="MCK9685663.1"/>
    </source>
</evidence>
<dbReference type="Gene3D" id="3.40.309.10">
    <property type="entry name" value="Aldehyde Dehydrogenase, Chain A, domain 2"/>
    <property type="match status" value="1"/>
</dbReference>
<dbReference type="CDD" id="cd07139">
    <property type="entry name" value="ALDH_AldA-Rv0768"/>
    <property type="match status" value="1"/>
</dbReference>
<dbReference type="GO" id="GO:0016620">
    <property type="term" value="F:oxidoreductase activity, acting on the aldehyde or oxo group of donors, NAD or NADP as acceptor"/>
    <property type="evidence" value="ECO:0007669"/>
    <property type="project" value="InterPro"/>
</dbReference>
<dbReference type="PANTHER" id="PTHR42804">
    <property type="entry name" value="ALDEHYDE DEHYDROGENASE"/>
    <property type="match status" value="1"/>
</dbReference>
<keyword evidence="7" id="KW-1185">Reference proteome</keyword>
<comment type="caution">
    <text evidence="6">The sequence shown here is derived from an EMBL/GenBank/DDBJ whole genome shotgun (WGS) entry which is preliminary data.</text>
</comment>
<dbReference type="RefSeq" id="WP_275681660.1">
    <property type="nucleotide sequence ID" value="NZ_JAJLJH010000001.1"/>
</dbReference>
<reference evidence="6" key="1">
    <citation type="submission" date="2021-11" db="EMBL/GenBank/DDBJ databases">
        <title>BS-T2-15 a new species belonging to the Comamonadaceae family isolated from the soil of a French oak forest.</title>
        <authorList>
            <person name="Mieszkin S."/>
            <person name="Alain K."/>
        </authorList>
    </citation>
    <scope>NUCLEOTIDE SEQUENCE</scope>
    <source>
        <strain evidence="6">BS-T2-15</strain>
    </source>
</reference>
<keyword evidence="2 4" id="KW-0560">Oxidoreductase</keyword>
<organism evidence="6 7">
    <name type="scientific">Scleromatobacter humisilvae</name>
    <dbReference type="NCBI Taxonomy" id="2897159"/>
    <lineage>
        <taxon>Bacteria</taxon>
        <taxon>Pseudomonadati</taxon>
        <taxon>Pseudomonadota</taxon>
        <taxon>Betaproteobacteria</taxon>
        <taxon>Burkholderiales</taxon>
        <taxon>Sphaerotilaceae</taxon>
        <taxon>Scleromatobacter</taxon>
    </lineage>
</organism>
<dbReference type="Gene3D" id="3.40.605.10">
    <property type="entry name" value="Aldehyde Dehydrogenase, Chain A, domain 1"/>
    <property type="match status" value="1"/>
</dbReference>
<evidence type="ECO:0000256" key="4">
    <source>
        <dbReference type="RuleBase" id="RU003345"/>
    </source>
</evidence>
<dbReference type="SUPFAM" id="SSF53720">
    <property type="entry name" value="ALDH-like"/>
    <property type="match status" value="1"/>
</dbReference>
<feature type="domain" description="Aldehyde dehydrogenase" evidence="5">
    <location>
        <begin position="20"/>
        <end position="475"/>
    </location>
</feature>
<evidence type="ECO:0000256" key="3">
    <source>
        <dbReference type="PROSITE-ProRule" id="PRU10007"/>
    </source>
</evidence>
<feature type="active site" evidence="3">
    <location>
        <position position="250"/>
    </location>
</feature>
<dbReference type="InterPro" id="IPR016161">
    <property type="entry name" value="Ald_DH/histidinol_DH"/>
</dbReference>
<proteinExistence type="inferred from homology"/>
<dbReference type="EMBL" id="JAJLJH010000001">
    <property type="protein sequence ID" value="MCK9685663.1"/>
    <property type="molecule type" value="Genomic_DNA"/>
</dbReference>
<comment type="similarity">
    <text evidence="1 4">Belongs to the aldehyde dehydrogenase family.</text>
</comment>
<evidence type="ECO:0000313" key="7">
    <source>
        <dbReference type="Proteomes" id="UP001139353"/>
    </source>
</evidence>
<dbReference type="AlphaFoldDB" id="A0A9X1YJ28"/>
<dbReference type="InterPro" id="IPR015590">
    <property type="entry name" value="Aldehyde_DH_dom"/>
</dbReference>